<dbReference type="GO" id="GO:0016491">
    <property type="term" value="F:oxidoreductase activity"/>
    <property type="evidence" value="ECO:0007669"/>
    <property type="project" value="UniProtKB-KW"/>
</dbReference>
<feature type="non-terminal residue" evidence="4">
    <location>
        <position position="158"/>
    </location>
</feature>
<dbReference type="PANTHER" id="PTHR43976:SF16">
    <property type="entry name" value="SHORT-CHAIN DEHYDROGENASE_REDUCTASE FAMILY PROTEIN"/>
    <property type="match status" value="1"/>
</dbReference>
<reference evidence="4" key="1">
    <citation type="journal article" date="2014" name="Front. Microbiol.">
        <title>High frequency of phylogenetically diverse reductive dehalogenase-homologous genes in deep subseafloor sedimentary metagenomes.</title>
        <authorList>
            <person name="Kawai M."/>
            <person name="Futagami T."/>
            <person name="Toyoda A."/>
            <person name="Takaki Y."/>
            <person name="Nishi S."/>
            <person name="Hori S."/>
            <person name="Arai W."/>
            <person name="Tsubouchi T."/>
            <person name="Morono Y."/>
            <person name="Uchiyama I."/>
            <person name="Ito T."/>
            <person name="Fujiyama A."/>
            <person name="Inagaki F."/>
            <person name="Takami H."/>
        </authorList>
    </citation>
    <scope>NUCLEOTIDE SEQUENCE</scope>
    <source>
        <strain evidence="4">Expedition CK06-06</strain>
    </source>
</reference>
<dbReference type="PRINTS" id="PR00081">
    <property type="entry name" value="GDHRDH"/>
</dbReference>
<gene>
    <name evidence="4" type="ORF">S12H4_34119</name>
</gene>
<dbReference type="EMBL" id="BARW01020160">
    <property type="protein sequence ID" value="GAI88986.1"/>
    <property type="molecule type" value="Genomic_DNA"/>
</dbReference>
<organism evidence="4">
    <name type="scientific">marine sediment metagenome</name>
    <dbReference type="NCBI Taxonomy" id="412755"/>
    <lineage>
        <taxon>unclassified sequences</taxon>
        <taxon>metagenomes</taxon>
        <taxon>ecological metagenomes</taxon>
    </lineage>
</organism>
<dbReference type="InterPro" id="IPR051911">
    <property type="entry name" value="SDR_oxidoreductase"/>
</dbReference>
<comment type="similarity">
    <text evidence="1">Belongs to the short-chain dehydrogenases/reductases (SDR) family.</text>
</comment>
<dbReference type="InterPro" id="IPR002347">
    <property type="entry name" value="SDR_fam"/>
</dbReference>
<keyword evidence="2" id="KW-0560">Oxidoreductase</keyword>
<keyword evidence="3" id="KW-0175">Coiled coil</keyword>
<evidence type="ECO:0008006" key="5">
    <source>
        <dbReference type="Google" id="ProtNLM"/>
    </source>
</evidence>
<sequence length="158" mass="16977">MDWSSTVGIISGASSGIGLATTRILSDAGAKLVITARRVEALNDLAKELKNDVVVVEGDVCDSSLPERLIDSAVQKFGKLDFVFNNAGIMNVGFVDELDDESITSMIRVNYEAATRLAYASCRVFKKQGHGDLITTSSILGMKVRPMVGVYAGQSTQW</sequence>
<evidence type="ECO:0000313" key="4">
    <source>
        <dbReference type="EMBL" id="GAI88986.1"/>
    </source>
</evidence>
<dbReference type="SUPFAM" id="SSF51735">
    <property type="entry name" value="NAD(P)-binding Rossmann-fold domains"/>
    <property type="match status" value="1"/>
</dbReference>
<dbReference type="Gene3D" id="3.40.50.720">
    <property type="entry name" value="NAD(P)-binding Rossmann-like Domain"/>
    <property type="match status" value="1"/>
</dbReference>
<evidence type="ECO:0000256" key="1">
    <source>
        <dbReference type="ARBA" id="ARBA00006484"/>
    </source>
</evidence>
<feature type="coiled-coil region" evidence="3">
    <location>
        <begin position="32"/>
        <end position="59"/>
    </location>
</feature>
<dbReference type="CDD" id="cd05233">
    <property type="entry name" value="SDR_c"/>
    <property type="match status" value="1"/>
</dbReference>
<evidence type="ECO:0000256" key="2">
    <source>
        <dbReference type="ARBA" id="ARBA00023002"/>
    </source>
</evidence>
<dbReference type="InterPro" id="IPR036291">
    <property type="entry name" value="NAD(P)-bd_dom_sf"/>
</dbReference>
<comment type="caution">
    <text evidence="4">The sequence shown here is derived from an EMBL/GenBank/DDBJ whole genome shotgun (WGS) entry which is preliminary data.</text>
</comment>
<protein>
    <recommendedName>
        <fullName evidence="5">Short-chain dehydrogenase/reductase SDR</fullName>
    </recommendedName>
</protein>
<evidence type="ECO:0000256" key="3">
    <source>
        <dbReference type="SAM" id="Coils"/>
    </source>
</evidence>
<dbReference type="PANTHER" id="PTHR43976">
    <property type="entry name" value="SHORT CHAIN DEHYDROGENASE"/>
    <property type="match status" value="1"/>
</dbReference>
<accession>X1TCB1</accession>
<dbReference type="AlphaFoldDB" id="X1TCB1"/>
<dbReference type="Pfam" id="PF00106">
    <property type="entry name" value="adh_short"/>
    <property type="match status" value="1"/>
</dbReference>
<name>X1TCB1_9ZZZZ</name>
<proteinExistence type="inferred from homology"/>